<dbReference type="AlphaFoldDB" id="A0A1S9URG7"/>
<dbReference type="Proteomes" id="UP000191124">
    <property type="component" value="Unassembled WGS sequence"/>
</dbReference>
<evidence type="ECO:0008006" key="3">
    <source>
        <dbReference type="Google" id="ProtNLM"/>
    </source>
</evidence>
<evidence type="ECO:0000313" key="2">
    <source>
        <dbReference type="Proteomes" id="UP000191124"/>
    </source>
</evidence>
<evidence type="ECO:0000313" key="1">
    <source>
        <dbReference type="EMBL" id="OOR24815.1"/>
    </source>
</evidence>
<sequence length="98" mass="11042">MVKKNRIGTFISILIPVLLIIFNVNFIYKITLTVIPGLSIFLPIFLCPIGFLLAILSHIVDKNTGAKIGIILNVIVFLIPFIWMIYCSYDHHALDSLV</sequence>
<reference evidence="1 2" key="1">
    <citation type="submission" date="2017-01" db="EMBL/GenBank/DDBJ databases">
        <title>Bacillus cereus isolates.</title>
        <authorList>
            <person name="Beno S.M."/>
        </authorList>
    </citation>
    <scope>NUCLEOTIDE SEQUENCE [LARGE SCALE GENOMIC DNA]</scope>
    <source>
        <strain evidence="1 2">FSL M7-1219</strain>
    </source>
</reference>
<gene>
    <name evidence="1" type="ORF">BW892_14095</name>
</gene>
<organism evidence="1 2">
    <name type="scientific">Bacillus cereus</name>
    <dbReference type="NCBI Taxonomy" id="1396"/>
    <lineage>
        <taxon>Bacteria</taxon>
        <taxon>Bacillati</taxon>
        <taxon>Bacillota</taxon>
        <taxon>Bacilli</taxon>
        <taxon>Bacillales</taxon>
        <taxon>Bacillaceae</taxon>
        <taxon>Bacillus</taxon>
        <taxon>Bacillus cereus group</taxon>
    </lineage>
</organism>
<proteinExistence type="predicted"/>
<dbReference type="EMBL" id="MUAL01000022">
    <property type="protein sequence ID" value="OOR24815.1"/>
    <property type="molecule type" value="Genomic_DNA"/>
</dbReference>
<comment type="caution">
    <text evidence="1">The sequence shown here is derived from an EMBL/GenBank/DDBJ whole genome shotgun (WGS) entry which is preliminary data.</text>
</comment>
<accession>A0A1S9URG7</accession>
<name>A0A1S9URG7_BACCE</name>
<protein>
    <recommendedName>
        <fullName evidence="3">Amino acid carrier protein</fullName>
    </recommendedName>
</protein>